<dbReference type="PANTHER" id="PTHR11564">
    <property type="entry name" value="SIGNAL RECOGNITION PARTICLE 54K PROTEIN SRP54"/>
    <property type="match status" value="1"/>
</dbReference>
<dbReference type="GO" id="GO:0005525">
    <property type="term" value="F:GTP binding"/>
    <property type="evidence" value="ECO:0007669"/>
    <property type="project" value="UniProtKB-UniRule"/>
</dbReference>
<dbReference type="InterPro" id="IPR004125">
    <property type="entry name" value="Signal_recog_particle_SRP54_M"/>
</dbReference>
<dbReference type="InterPro" id="IPR013822">
    <property type="entry name" value="Signal_recog_particl_SRP54_hlx"/>
</dbReference>
<dbReference type="SMART" id="SM00962">
    <property type="entry name" value="SRP54"/>
    <property type="match status" value="1"/>
</dbReference>
<evidence type="ECO:0000256" key="8">
    <source>
        <dbReference type="ARBA" id="ARBA00023274"/>
    </source>
</evidence>
<dbReference type="Pfam" id="PF00448">
    <property type="entry name" value="SRP54"/>
    <property type="match status" value="1"/>
</dbReference>
<dbReference type="Gene3D" id="3.40.50.300">
    <property type="entry name" value="P-loop containing nucleotide triphosphate hydrolases"/>
    <property type="match status" value="1"/>
</dbReference>
<keyword evidence="5 10" id="KW-0694">RNA-binding</keyword>
<dbReference type="InterPro" id="IPR036225">
    <property type="entry name" value="SRP/SRP_N"/>
</dbReference>
<comment type="caution">
    <text evidence="12">The sequence shown here is derived from an EMBL/GenBank/DDBJ whole genome shotgun (WGS) entry which is preliminary data.</text>
</comment>
<evidence type="ECO:0000256" key="7">
    <source>
        <dbReference type="ARBA" id="ARBA00023135"/>
    </source>
</evidence>
<evidence type="ECO:0000313" key="12">
    <source>
        <dbReference type="EMBL" id="KXB02813.1"/>
    </source>
</evidence>
<comment type="similarity">
    <text evidence="1 10">Belongs to the GTP-binding SRP family. SRP54 subfamily.</text>
</comment>
<protein>
    <recommendedName>
        <fullName evidence="10">Signal recognition particle 54 kDa protein</fullName>
        <shortName evidence="10">SRP54</shortName>
        <ecNumber evidence="10">3.6.5.4</ecNumber>
    </recommendedName>
</protein>
<organism evidence="12 13">
    <name type="scientific">candidate division MSBL1 archaeon SCGC-AAA261D19</name>
    <dbReference type="NCBI Taxonomy" id="1698273"/>
    <lineage>
        <taxon>Archaea</taxon>
        <taxon>Methanobacteriati</taxon>
        <taxon>Methanobacteriota</taxon>
        <taxon>candidate division MSBL1</taxon>
    </lineage>
</organism>
<dbReference type="Gene3D" id="1.20.120.140">
    <property type="entry name" value="Signal recognition particle SRP54, nucleotide-binding domain"/>
    <property type="match status" value="1"/>
</dbReference>
<evidence type="ECO:0000256" key="3">
    <source>
        <dbReference type="ARBA" id="ARBA00022741"/>
    </source>
</evidence>
<dbReference type="FunFam" id="3.40.50.300:FF:000022">
    <property type="entry name" value="Signal recognition particle 54 kDa subunit"/>
    <property type="match status" value="1"/>
</dbReference>
<keyword evidence="7 10" id="KW-0733">Signal recognition particle</keyword>
<dbReference type="InterPro" id="IPR003593">
    <property type="entry name" value="AAA+_ATPase"/>
</dbReference>
<dbReference type="SUPFAM" id="SSF47364">
    <property type="entry name" value="Domain of the SRP/SRP receptor G-proteins"/>
    <property type="match status" value="1"/>
</dbReference>
<dbReference type="PATRIC" id="fig|1698273.3.peg.307"/>
<accession>A0A133V8N6</accession>
<dbReference type="GO" id="GO:0003924">
    <property type="term" value="F:GTPase activity"/>
    <property type="evidence" value="ECO:0007669"/>
    <property type="project" value="UniProtKB-UniRule"/>
</dbReference>
<dbReference type="CDD" id="cd17875">
    <property type="entry name" value="SRP54_G"/>
    <property type="match status" value="1"/>
</dbReference>
<dbReference type="InterPro" id="IPR022941">
    <property type="entry name" value="SRP54"/>
</dbReference>
<comment type="subunit">
    <text evidence="9 10">Part of the signal recognition particle protein translocation system, which is composed of SRP and FtsY. Archaeal SRP consists of a 7S RNA molecule of 300 nucleotides and two protein subunits: SRP54 and SRP19.</text>
</comment>
<dbReference type="EC" id="3.6.5.4" evidence="10"/>
<proteinExistence type="inferred from homology"/>
<keyword evidence="2 10" id="KW-0963">Cytoplasm</keyword>
<dbReference type="PROSITE" id="PS00300">
    <property type="entry name" value="SRP54"/>
    <property type="match status" value="1"/>
</dbReference>
<dbReference type="Gene3D" id="1.10.260.30">
    <property type="entry name" value="Signal recognition particle, SRP54 subunit, M-domain"/>
    <property type="match status" value="1"/>
</dbReference>
<dbReference type="SMART" id="SM00382">
    <property type="entry name" value="AAA"/>
    <property type="match status" value="1"/>
</dbReference>
<keyword evidence="6 10" id="KW-0342">GTP-binding</keyword>
<feature type="domain" description="SRP54-type proteins GTP-binding" evidence="11">
    <location>
        <begin position="268"/>
        <end position="281"/>
    </location>
</feature>
<sequence>MVLENLGRSLHSALKKITRSAHIDEEAIKSLAKDIQQALLQADVNVQLVMDLTKRIEERALKEKVPSGVPRKEHLIRIVYEELSDFLGESAEISLEEEKPKVMLLVGLQGSGKTTSTAKLASYFQKRGYMVGMVCADTYRPGAYEQLKQLGDQIGVPVFGDPDGGDAVRLSAKGVEVLKEEDPDLILIDTAGRHRQEKALMEEVERIAQRINPDEVVLTVDATLGQQAKPQASAFQEATDIGSIFITKLDGTAKGGGALSAVAATGAPIKFIGTGEKLDEIEKFAPERFVSRLLGMGDIETLIEKIKETSKSTKAKPEDMKAIMTGKLTLRNVYEQLEQFSSIGPLKKILQMIPGVGMSIPDDQIEIGKEKLELYKVIMDSMTEEELDSPKIIKSSRIKRIAKGSATSESEVKELLEQYERMRKIIKSFTRGRLPKTGDLGKLLKQMPKGY</sequence>
<dbReference type="GO" id="GO:0006614">
    <property type="term" value="P:SRP-dependent cotranslational protein targeting to membrane"/>
    <property type="evidence" value="ECO:0007669"/>
    <property type="project" value="InterPro"/>
</dbReference>
<dbReference type="InterPro" id="IPR027417">
    <property type="entry name" value="P-loop_NTPase"/>
</dbReference>
<reference evidence="12 13" key="1">
    <citation type="journal article" date="2016" name="Sci. Rep.">
        <title>Metabolic traits of an uncultured archaeal lineage -MSBL1- from brine pools of the Red Sea.</title>
        <authorList>
            <person name="Mwirichia R."/>
            <person name="Alam I."/>
            <person name="Rashid M."/>
            <person name="Vinu M."/>
            <person name="Ba-Alawi W."/>
            <person name="Anthony Kamau A."/>
            <person name="Kamanda Ngugi D."/>
            <person name="Goker M."/>
            <person name="Klenk H.P."/>
            <person name="Bajic V."/>
            <person name="Stingl U."/>
        </authorList>
    </citation>
    <scope>NUCLEOTIDE SEQUENCE [LARGE SCALE GENOMIC DNA]</scope>
    <source>
        <strain evidence="12">SCGC-AAA261D19</strain>
    </source>
</reference>
<dbReference type="Pfam" id="PF02978">
    <property type="entry name" value="SRP_SPB"/>
    <property type="match status" value="1"/>
</dbReference>
<dbReference type="InterPro" id="IPR036891">
    <property type="entry name" value="Signal_recog_part_SRP54_M_sf"/>
</dbReference>
<evidence type="ECO:0000256" key="5">
    <source>
        <dbReference type="ARBA" id="ARBA00022884"/>
    </source>
</evidence>
<evidence type="ECO:0000313" key="13">
    <source>
        <dbReference type="Proteomes" id="UP000070400"/>
    </source>
</evidence>
<gene>
    <name evidence="10" type="primary">srp54</name>
    <name evidence="12" type="ORF">AKJ43_00500</name>
</gene>
<comment type="function">
    <text evidence="10">Involved in targeting and insertion of nascent membrane proteins into the cytoplasmic membrane. Binds to the hydrophobic signal sequence of the ribosome-nascent chain (RNC) as it emerges from the ribosomes. The SRP-RNC complex is then targeted to the cytoplasmic membrane where it interacts with the SRP receptor FtsY.</text>
</comment>
<dbReference type="SMART" id="SM00963">
    <property type="entry name" value="SRP54_N"/>
    <property type="match status" value="1"/>
</dbReference>
<feature type="binding site" evidence="10">
    <location>
        <begin position="189"/>
        <end position="193"/>
    </location>
    <ligand>
        <name>GTP</name>
        <dbReference type="ChEBI" id="CHEBI:37565"/>
    </ligand>
</feature>
<feature type="binding site" evidence="10">
    <location>
        <begin position="247"/>
        <end position="250"/>
    </location>
    <ligand>
        <name>GTP</name>
        <dbReference type="ChEBI" id="CHEBI:37565"/>
    </ligand>
</feature>
<dbReference type="PANTHER" id="PTHR11564:SF5">
    <property type="entry name" value="SIGNAL RECOGNITION PARTICLE SUBUNIT SRP54"/>
    <property type="match status" value="1"/>
</dbReference>
<keyword evidence="8 10" id="KW-0687">Ribonucleoprotein</keyword>
<feature type="binding site" evidence="10">
    <location>
        <begin position="107"/>
        <end position="114"/>
    </location>
    <ligand>
        <name>GTP</name>
        <dbReference type="ChEBI" id="CHEBI:37565"/>
    </ligand>
</feature>
<keyword evidence="13" id="KW-1185">Reference proteome</keyword>
<evidence type="ECO:0000256" key="6">
    <source>
        <dbReference type="ARBA" id="ARBA00023134"/>
    </source>
</evidence>
<dbReference type="Pfam" id="PF02881">
    <property type="entry name" value="SRP54_N"/>
    <property type="match status" value="1"/>
</dbReference>
<dbReference type="InterPro" id="IPR000897">
    <property type="entry name" value="SRP54_GTPase_dom"/>
</dbReference>
<comment type="domain">
    <text evidence="10">Composed of three domains: the N-terminal N domain, which is responsible for interactions with the ribosome, the central G domain, which binds GTP, and the C-terminal M domain, which binds the RNA and the signal sequence of the RNC.</text>
</comment>
<keyword evidence="3 10" id="KW-0547">Nucleotide-binding</keyword>
<dbReference type="SUPFAM" id="SSF47446">
    <property type="entry name" value="Signal peptide-binding domain"/>
    <property type="match status" value="1"/>
</dbReference>
<keyword evidence="4 10" id="KW-0378">Hydrolase</keyword>
<dbReference type="EMBL" id="LHXX01000003">
    <property type="protein sequence ID" value="KXB02813.1"/>
    <property type="molecule type" value="Genomic_DNA"/>
</dbReference>
<dbReference type="InterPro" id="IPR042101">
    <property type="entry name" value="SRP54_N_sf"/>
</dbReference>
<dbReference type="GO" id="GO:0048500">
    <property type="term" value="C:signal recognition particle"/>
    <property type="evidence" value="ECO:0007669"/>
    <property type="project" value="UniProtKB-UniRule"/>
</dbReference>
<dbReference type="GO" id="GO:0008312">
    <property type="term" value="F:7S RNA binding"/>
    <property type="evidence" value="ECO:0007669"/>
    <property type="project" value="UniProtKB-UniRule"/>
</dbReference>
<evidence type="ECO:0000256" key="9">
    <source>
        <dbReference type="ARBA" id="ARBA00064051"/>
    </source>
</evidence>
<dbReference type="AlphaFoldDB" id="A0A133V8N6"/>
<dbReference type="Proteomes" id="UP000070400">
    <property type="component" value="Unassembled WGS sequence"/>
</dbReference>
<dbReference type="HAMAP" id="MF_00306">
    <property type="entry name" value="SRP54"/>
    <property type="match status" value="1"/>
</dbReference>
<comment type="subcellular location">
    <subcellularLocation>
        <location evidence="10">Cytoplasm</location>
    </subcellularLocation>
    <text evidence="10">The SRP-RNC complex is targeted to the cytoplasmic membrane.</text>
</comment>
<evidence type="ECO:0000259" key="11">
    <source>
        <dbReference type="PROSITE" id="PS00300"/>
    </source>
</evidence>
<evidence type="ECO:0000256" key="2">
    <source>
        <dbReference type="ARBA" id="ARBA00022490"/>
    </source>
</evidence>
<evidence type="ECO:0000256" key="4">
    <source>
        <dbReference type="ARBA" id="ARBA00022801"/>
    </source>
</evidence>
<dbReference type="SUPFAM" id="SSF52540">
    <property type="entry name" value="P-loop containing nucleoside triphosphate hydrolases"/>
    <property type="match status" value="1"/>
</dbReference>
<name>A0A133V8N6_9EURY</name>
<evidence type="ECO:0000256" key="10">
    <source>
        <dbReference type="HAMAP-Rule" id="MF_00306"/>
    </source>
</evidence>
<comment type="catalytic activity">
    <reaction evidence="10">
        <text>GTP + H2O = GDP + phosphate + H(+)</text>
        <dbReference type="Rhea" id="RHEA:19669"/>
        <dbReference type="ChEBI" id="CHEBI:15377"/>
        <dbReference type="ChEBI" id="CHEBI:15378"/>
        <dbReference type="ChEBI" id="CHEBI:37565"/>
        <dbReference type="ChEBI" id="CHEBI:43474"/>
        <dbReference type="ChEBI" id="CHEBI:58189"/>
        <dbReference type="EC" id="3.6.5.4"/>
    </reaction>
</comment>
<evidence type="ECO:0000256" key="1">
    <source>
        <dbReference type="ARBA" id="ARBA00005450"/>
    </source>
</evidence>